<keyword evidence="2" id="KW-0805">Transcription regulation</keyword>
<dbReference type="STRING" id="326424.FRAAL0524"/>
<dbReference type="InterPro" id="IPR001789">
    <property type="entry name" value="Sig_transdc_resp-reg_receiver"/>
</dbReference>
<dbReference type="PANTHER" id="PTHR43214">
    <property type="entry name" value="TWO-COMPONENT RESPONSE REGULATOR"/>
    <property type="match status" value="1"/>
</dbReference>
<keyword evidence="3" id="KW-0238">DNA-binding</keyword>
<feature type="domain" description="Response regulatory" evidence="7">
    <location>
        <begin position="1"/>
        <end position="103"/>
    </location>
</feature>
<proteinExistence type="predicted"/>
<dbReference type="PANTHER" id="PTHR43214:SF24">
    <property type="entry name" value="TRANSCRIPTIONAL REGULATORY PROTEIN NARL-RELATED"/>
    <property type="match status" value="1"/>
</dbReference>
<dbReference type="GO" id="GO:0003677">
    <property type="term" value="F:DNA binding"/>
    <property type="evidence" value="ECO:0007669"/>
    <property type="project" value="UniProtKB-KW"/>
</dbReference>
<evidence type="ECO:0008006" key="10">
    <source>
        <dbReference type="Google" id="ProtNLM"/>
    </source>
</evidence>
<keyword evidence="1 5" id="KW-0597">Phosphoprotein</keyword>
<evidence type="ECO:0000256" key="4">
    <source>
        <dbReference type="ARBA" id="ARBA00023163"/>
    </source>
</evidence>
<dbReference type="PROSITE" id="PS00622">
    <property type="entry name" value="HTH_LUXR_1"/>
    <property type="match status" value="1"/>
</dbReference>
<dbReference type="GO" id="GO:0000160">
    <property type="term" value="P:phosphorelay signal transduction system"/>
    <property type="evidence" value="ECO:0007669"/>
    <property type="project" value="InterPro"/>
</dbReference>
<feature type="modified residue" description="4-aspartylphosphate" evidence="5">
    <location>
        <position position="36"/>
    </location>
</feature>
<dbReference type="HOGENOM" id="CLU_000445_90_10_11"/>
<reference evidence="8 9" key="1">
    <citation type="journal article" date="2007" name="Genome Res.">
        <title>Genome characteristics of facultatively symbiotic Frankia sp. strains reflect host range and host plant biogeography.</title>
        <authorList>
            <person name="Normand P."/>
            <person name="Lapierre P."/>
            <person name="Tisa L.S."/>
            <person name="Gogarten J.P."/>
            <person name="Alloisio N."/>
            <person name="Bagnarol E."/>
            <person name="Bassi C.A."/>
            <person name="Berry A.M."/>
            <person name="Bickhart D.M."/>
            <person name="Choisne N."/>
            <person name="Couloux A."/>
            <person name="Cournoyer B."/>
            <person name="Cruveiller S."/>
            <person name="Daubin V."/>
            <person name="Demange N."/>
            <person name="Francino M.P."/>
            <person name="Goltsman E."/>
            <person name="Huang Y."/>
            <person name="Kopp O.R."/>
            <person name="Labarre L."/>
            <person name="Lapidus A."/>
            <person name="Lavire C."/>
            <person name="Marechal J."/>
            <person name="Martinez M."/>
            <person name="Mastronunzio J.E."/>
            <person name="Mullin B.C."/>
            <person name="Niemann J."/>
            <person name="Pujic P."/>
            <person name="Rawnsley T."/>
            <person name="Rouy Z."/>
            <person name="Schenowitz C."/>
            <person name="Sellstedt A."/>
            <person name="Tavares F."/>
            <person name="Tomkins J.P."/>
            <person name="Vallenet D."/>
            <person name="Valverde C."/>
            <person name="Wall L.G."/>
            <person name="Wang Y."/>
            <person name="Medigue C."/>
            <person name="Benson D.R."/>
        </authorList>
    </citation>
    <scope>NUCLEOTIDE SEQUENCE [LARGE SCALE GENOMIC DNA]</scope>
    <source>
        <strain evidence="9">DSM 45986 / CECT 9034 / ACN14a</strain>
    </source>
</reference>
<evidence type="ECO:0000313" key="9">
    <source>
        <dbReference type="Proteomes" id="UP000000657"/>
    </source>
</evidence>
<keyword evidence="9" id="KW-1185">Reference proteome</keyword>
<evidence type="ECO:0000256" key="1">
    <source>
        <dbReference type="ARBA" id="ARBA00022553"/>
    </source>
</evidence>
<dbReference type="Gene3D" id="3.40.50.2300">
    <property type="match status" value="1"/>
</dbReference>
<evidence type="ECO:0000256" key="2">
    <source>
        <dbReference type="ARBA" id="ARBA00023015"/>
    </source>
</evidence>
<dbReference type="InterPro" id="IPR039420">
    <property type="entry name" value="WalR-like"/>
</dbReference>
<dbReference type="CDD" id="cd06170">
    <property type="entry name" value="LuxR_C_like"/>
    <property type="match status" value="1"/>
</dbReference>
<evidence type="ECO:0000313" key="8">
    <source>
        <dbReference type="EMBL" id="CAJ59199.1"/>
    </source>
</evidence>
<dbReference type="Proteomes" id="UP000000657">
    <property type="component" value="Chromosome"/>
</dbReference>
<evidence type="ECO:0000256" key="3">
    <source>
        <dbReference type="ARBA" id="ARBA00023125"/>
    </source>
</evidence>
<protein>
    <recommendedName>
        <fullName evidence="10">Two-component system response regulator</fullName>
    </recommendedName>
</protein>
<feature type="domain" description="HTH luxR-type" evidence="6">
    <location>
        <begin position="130"/>
        <end position="195"/>
    </location>
</feature>
<name>Q0RTA2_FRAAA</name>
<dbReference type="GO" id="GO:0006355">
    <property type="term" value="P:regulation of DNA-templated transcription"/>
    <property type="evidence" value="ECO:0007669"/>
    <property type="project" value="InterPro"/>
</dbReference>
<keyword evidence="4" id="KW-0804">Transcription</keyword>
<dbReference type="AlphaFoldDB" id="Q0RTA2"/>
<dbReference type="eggNOG" id="COG2197">
    <property type="taxonomic scope" value="Bacteria"/>
</dbReference>
<dbReference type="EMBL" id="CT573213">
    <property type="protein sequence ID" value="CAJ59199.1"/>
    <property type="molecule type" value="Genomic_DNA"/>
</dbReference>
<dbReference type="SUPFAM" id="SSF46894">
    <property type="entry name" value="C-terminal effector domain of the bipartite response regulators"/>
    <property type="match status" value="1"/>
</dbReference>
<organism evidence="8 9">
    <name type="scientific">Frankia alni (strain DSM 45986 / CECT 9034 / ACN14a)</name>
    <dbReference type="NCBI Taxonomy" id="326424"/>
    <lineage>
        <taxon>Bacteria</taxon>
        <taxon>Bacillati</taxon>
        <taxon>Actinomycetota</taxon>
        <taxon>Actinomycetes</taxon>
        <taxon>Frankiales</taxon>
        <taxon>Frankiaceae</taxon>
        <taxon>Frankia</taxon>
    </lineage>
</organism>
<dbReference type="InterPro" id="IPR058245">
    <property type="entry name" value="NreC/VraR/RcsB-like_REC"/>
</dbReference>
<dbReference type="PROSITE" id="PS50110">
    <property type="entry name" value="RESPONSE_REGULATORY"/>
    <property type="match status" value="1"/>
</dbReference>
<accession>Q0RTA2</accession>
<dbReference type="CDD" id="cd17535">
    <property type="entry name" value="REC_NarL-like"/>
    <property type="match status" value="1"/>
</dbReference>
<dbReference type="SMART" id="SM00421">
    <property type="entry name" value="HTH_LUXR"/>
    <property type="match status" value="1"/>
</dbReference>
<dbReference type="KEGG" id="fal:FRAAL0524"/>
<dbReference type="Pfam" id="PF00196">
    <property type="entry name" value="GerE"/>
    <property type="match status" value="1"/>
</dbReference>
<evidence type="ECO:0000259" key="7">
    <source>
        <dbReference type="PROSITE" id="PS50110"/>
    </source>
</evidence>
<dbReference type="PROSITE" id="PS50043">
    <property type="entry name" value="HTH_LUXR_2"/>
    <property type="match status" value="1"/>
</dbReference>
<evidence type="ECO:0000259" key="6">
    <source>
        <dbReference type="PROSITE" id="PS50043"/>
    </source>
</evidence>
<dbReference type="SMART" id="SM00448">
    <property type="entry name" value="REC"/>
    <property type="match status" value="1"/>
</dbReference>
<evidence type="ECO:0000256" key="5">
    <source>
        <dbReference type="PROSITE-ProRule" id="PRU00169"/>
    </source>
</evidence>
<dbReference type="Pfam" id="PF00072">
    <property type="entry name" value="Response_reg"/>
    <property type="match status" value="1"/>
</dbReference>
<dbReference type="PRINTS" id="PR00038">
    <property type="entry name" value="HTHLUXR"/>
</dbReference>
<dbReference type="InterPro" id="IPR011006">
    <property type="entry name" value="CheY-like_superfamily"/>
</dbReference>
<sequence>MLVDSAPDLAVIAEAGTGAQAVRLARHLRPDVVLMDIRMPIMDGLEAMRIIAADPGTAATRVLVVTTFDQDEHVFAALRGGASGFVLKDTRPEDLLAAIRIVAAGDALLTPSVTRRLIAEFAQRPQRPVRGEELTRLTEREREVLVQVAAGLSNSEIARRLFVGVTTVKTHVSRLLTKLGARDRAQLVVAAYESGVAVPGAGPLAPGSDHS</sequence>
<dbReference type="SUPFAM" id="SSF52172">
    <property type="entry name" value="CheY-like"/>
    <property type="match status" value="1"/>
</dbReference>
<dbReference type="InterPro" id="IPR000792">
    <property type="entry name" value="Tscrpt_reg_LuxR_C"/>
</dbReference>
<dbReference type="InterPro" id="IPR016032">
    <property type="entry name" value="Sig_transdc_resp-reg_C-effctor"/>
</dbReference>
<gene>
    <name evidence="8" type="ordered locus">FRAAL0524</name>
</gene>